<gene>
    <name evidence="1" type="ORF">DERYTH_LOCUS15680</name>
</gene>
<proteinExistence type="predicted"/>
<comment type="caution">
    <text evidence="1">The sequence shown here is derived from an EMBL/GenBank/DDBJ whole genome shotgun (WGS) entry which is preliminary data.</text>
</comment>
<dbReference type="EMBL" id="CAJVPY010012921">
    <property type="protein sequence ID" value="CAG8737362.1"/>
    <property type="molecule type" value="Genomic_DNA"/>
</dbReference>
<keyword evidence="2" id="KW-1185">Reference proteome</keyword>
<protein>
    <submittedName>
        <fullName evidence="1">6763_t:CDS:1</fullName>
    </submittedName>
</protein>
<accession>A0A9N9IKQ2</accession>
<evidence type="ECO:0000313" key="2">
    <source>
        <dbReference type="Proteomes" id="UP000789405"/>
    </source>
</evidence>
<dbReference type="OrthoDB" id="2421359at2759"/>
<name>A0A9N9IKQ2_9GLOM</name>
<dbReference type="AlphaFoldDB" id="A0A9N9IKQ2"/>
<reference evidence="1" key="1">
    <citation type="submission" date="2021-06" db="EMBL/GenBank/DDBJ databases">
        <authorList>
            <person name="Kallberg Y."/>
            <person name="Tangrot J."/>
            <person name="Rosling A."/>
        </authorList>
    </citation>
    <scope>NUCLEOTIDE SEQUENCE</scope>
    <source>
        <strain evidence="1">MA453B</strain>
    </source>
</reference>
<dbReference type="Proteomes" id="UP000789405">
    <property type="component" value="Unassembled WGS sequence"/>
</dbReference>
<evidence type="ECO:0000313" key="1">
    <source>
        <dbReference type="EMBL" id="CAG8737362.1"/>
    </source>
</evidence>
<feature type="non-terminal residue" evidence="1">
    <location>
        <position position="42"/>
    </location>
</feature>
<sequence>MYYEDHIEPDPNEEWREIELDSQKFKVSPFGRIQLPYCEITQ</sequence>
<organism evidence="1 2">
    <name type="scientific">Dentiscutata erythropus</name>
    <dbReference type="NCBI Taxonomy" id="1348616"/>
    <lineage>
        <taxon>Eukaryota</taxon>
        <taxon>Fungi</taxon>
        <taxon>Fungi incertae sedis</taxon>
        <taxon>Mucoromycota</taxon>
        <taxon>Glomeromycotina</taxon>
        <taxon>Glomeromycetes</taxon>
        <taxon>Diversisporales</taxon>
        <taxon>Gigasporaceae</taxon>
        <taxon>Dentiscutata</taxon>
    </lineage>
</organism>